<dbReference type="EMBL" id="WAAR01000100">
    <property type="protein sequence ID" value="KAB1108929.1"/>
    <property type="molecule type" value="Genomic_DNA"/>
</dbReference>
<organism evidence="1 2">
    <name type="scientific">Micromonospora aurantiaca</name>
    <name type="common">nom. illeg.</name>
    <dbReference type="NCBI Taxonomy" id="47850"/>
    <lineage>
        <taxon>Bacteria</taxon>
        <taxon>Bacillati</taxon>
        <taxon>Actinomycetota</taxon>
        <taxon>Actinomycetes</taxon>
        <taxon>Micromonosporales</taxon>
        <taxon>Micromonosporaceae</taxon>
        <taxon>Micromonospora</taxon>
    </lineage>
</organism>
<keyword evidence="2" id="KW-1185">Reference proteome</keyword>
<sequence length="107" mass="11729">MGMSVQVREYGGVVVEQLTDAVGVASLCSLAASEPSRYPLLSGVDPYDDTWFNSRQTARLATEIRSIIERSTDESVRAAAQAILQLASLLEATPRRPHHRQLLFNGD</sequence>
<dbReference type="Proteomes" id="UP000471364">
    <property type="component" value="Unassembled WGS sequence"/>
</dbReference>
<gene>
    <name evidence="1" type="ORF">F6X54_20805</name>
</gene>
<evidence type="ECO:0000313" key="1">
    <source>
        <dbReference type="EMBL" id="KAB1108929.1"/>
    </source>
</evidence>
<accession>A0ABQ6UEL2</accession>
<proteinExistence type="predicted"/>
<reference evidence="1 2" key="1">
    <citation type="submission" date="2019-09" db="EMBL/GenBank/DDBJ databases">
        <title>High taxonomic diversity of Micromonospora strains isolated from Medicago sativa nodules in different geographical locations.</title>
        <authorList>
            <person name="Martinez-Hidalgo P."/>
            <person name="Flores-Felix J.D."/>
            <person name="Velazquez E."/>
            <person name="Brau L."/>
            <person name="Trujillo M.E."/>
            <person name="Martinez-Molina E."/>
        </authorList>
    </citation>
    <scope>NUCLEOTIDE SEQUENCE [LARGE SCALE GENOMIC DNA]</scope>
    <source>
        <strain evidence="1 2">ALFB5</strain>
    </source>
</reference>
<name>A0ABQ6UEL2_9ACTN</name>
<comment type="caution">
    <text evidence="1">The sequence shown here is derived from an EMBL/GenBank/DDBJ whole genome shotgun (WGS) entry which is preliminary data.</text>
</comment>
<dbReference type="RefSeq" id="WP_191971203.1">
    <property type="nucleotide sequence ID" value="NZ_JBEZZA010000016.1"/>
</dbReference>
<protein>
    <submittedName>
        <fullName evidence="1">Uncharacterized protein</fullName>
    </submittedName>
</protein>
<evidence type="ECO:0000313" key="2">
    <source>
        <dbReference type="Proteomes" id="UP000471364"/>
    </source>
</evidence>